<dbReference type="EMBL" id="CP011387">
    <property type="protein sequence ID" value="ANE42772.1"/>
    <property type="molecule type" value="Genomic_DNA"/>
</dbReference>
<evidence type="ECO:0000313" key="2">
    <source>
        <dbReference type="EMBL" id="ANE42772.1"/>
    </source>
</evidence>
<evidence type="ECO:0000313" key="3">
    <source>
        <dbReference type="Proteomes" id="UP000077363"/>
    </source>
</evidence>
<keyword evidence="3" id="KW-1185">Reference proteome</keyword>
<dbReference type="RefSeq" id="WP_064013826.1">
    <property type="nucleotide sequence ID" value="NZ_CP011387.1"/>
</dbReference>
<dbReference type="PROSITE" id="PS51257">
    <property type="entry name" value="PROKAR_LIPOPROTEIN"/>
    <property type="match status" value="1"/>
</dbReference>
<dbReference type="OrthoDB" id="73438at2"/>
<dbReference type="KEGG" id="dpu:SU48_02235"/>
<dbReference type="PATRIC" id="fig|1182568.3.peg.470"/>
<sequence>MKKITLGLLALTPLALASCNLFNTPEPKNLDGTVVEGKITTDGAGKMTLTTSGWAGGAGQVILKSFVTAGGAPEEITRTPLTADGKFNFAELPMLADKNLSSITVGDNANCTSTLVVSDKTARGGSALFTVDAEKDGAIFIIADDNLNKQISAIYIDKASTLKGQVKCTSSGVTRTSDYDINLKAGWNALLTVVAGDNVTFTNANSYRGQKWTLLTNNVASASLKTQAIFSLR</sequence>
<feature type="chain" id="PRO_5008000433" description="Lipoprotein" evidence="1">
    <location>
        <begin position="18"/>
        <end position="233"/>
    </location>
</feature>
<reference evidence="2 3" key="1">
    <citation type="submission" date="2015-01" db="EMBL/GenBank/DDBJ databases">
        <title>Deinococcus puniceus/DY1/ whole genome sequencing.</title>
        <authorList>
            <person name="Kim M.K."/>
            <person name="Srinivasan S."/>
            <person name="Lee J.-J."/>
        </authorList>
    </citation>
    <scope>NUCLEOTIDE SEQUENCE [LARGE SCALE GENOMIC DNA]</scope>
    <source>
        <strain evidence="2 3">DY1</strain>
    </source>
</reference>
<evidence type="ECO:0008006" key="4">
    <source>
        <dbReference type="Google" id="ProtNLM"/>
    </source>
</evidence>
<dbReference type="Proteomes" id="UP000077363">
    <property type="component" value="Chromosome"/>
</dbReference>
<proteinExistence type="predicted"/>
<dbReference type="AlphaFoldDB" id="A0A172T734"/>
<feature type="signal peptide" evidence="1">
    <location>
        <begin position="1"/>
        <end position="17"/>
    </location>
</feature>
<gene>
    <name evidence="2" type="ORF">SU48_02235</name>
</gene>
<dbReference type="STRING" id="1182568.SU48_02235"/>
<accession>A0A172T734</accession>
<protein>
    <recommendedName>
        <fullName evidence="4">Lipoprotein</fullName>
    </recommendedName>
</protein>
<organism evidence="2 3">
    <name type="scientific">Deinococcus puniceus</name>
    <dbReference type="NCBI Taxonomy" id="1182568"/>
    <lineage>
        <taxon>Bacteria</taxon>
        <taxon>Thermotogati</taxon>
        <taxon>Deinococcota</taxon>
        <taxon>Deinococci</taxon>
        <taxon>Deinococcales</taxon>
        <taxon>Deinococcaceae</taxon>
        <taxon>Deinococcus</taxon>
    </lineage>
</organism>
<name>A0A172T734_9DEIO</name>
<evidence type="ECO:0000256" key="1">
    <source>
        <dbReference type="SAM" id="SignalP"/>
    </source>
</evidence>
<keyword evidence="1" id="KW-0732">Signal</keyword>